<dbReference type="AlphaFoldDB" id="A0A1Y1VZT5"/>
<keyword evidence="2" id="KW-1185">Reference proteome</keyword>
<gene>
    <name evidence="1" type="ORF">DL89DRAFT_59469</name>
</gene>
<comment type="caution">
    <text evidence="1">The sequence shown here is derived from an EMBL/GenBank/DDBJ whole genome shotgun (WGS) entry which is preliminary data.</text>
</comment>
<organism evidence="1 2">
    <name type="scientific">Linderina pennispora</name>
    <dbReference type="NCBI Taxonomy" id="61395"/>
    <lineage>
        <taxon>Eukaryota</taxon>
        <taxon>Fungi</taxon>
        <taxon>Fungi incertae sedis</taxon>
        <taxon>Zoopagomycota</taxon>
        <taxon>Kickxellomycotina</taxon>
        <taxon>Kickxellomycetes</taxon>
        <taxon>Kickxellales</taxon>
        <taxon>Kickxellaceae</taxon>
        <taxon>Linderina</taxon>
    </lineage>
</organism>
<dbReference type="EMBL" id="MCFD01000014">
    <property type="protein sequence ID" value="ORX66763.1"/>
    <property type="molecule type" value="Genomic_DNA"/>
</dbReference>
<evidence type="ECO:0000313" key="1">
    <source>
        <dbReference type="EMBL" id="ORX66763.1"/>
    </source>
</evidence>
<dbReference type="GeneID" id="63808498"/>
<dbReference type="Proteomes" id="UP000193922">
    <property type="component" value="Unassembled WGS sequence"/>
</dbReference>
<protein>
    <submittedName>
        <fullName evidence="1">Uncharacterized protein</fullName>
    </submittedName>
</protein>
<sequence length="102" mass="11407">MLILSKIFGYLPTHTYFFGHGRFFASMCRSWREACLACIFKSVEVNTEAKSLATAALQFGYGDLVKHARIDFSSEDIFEGLALTVLTSGPFKDGVFPFVHET</sequence>
<dbReference type="RefSeq" id="XP_040740722.1">
    <property type="nucleotide sequence ID" value="XM_040891850.1"/>
</dbReference>
<proteinExistence type="predicted"/>
<evidence type="ECO:0000313" key="2">
    <source>
        <dbReference type="Proteomes" id="UP000193922"/>
    </source>
</evidence>
<reference evidence="1 2" key="1">
    <citation type="submission" date="2016-07" db="EMBL/GenBank/DDBJ databases">
        <title>Pervasive Adenine N6-methylation of Active Genes in Fungi.</title>
        <authorList>
            <consortium name="DOE Joint Genome Institute"/>
            <person name="Mondo S.J."/>
            <person name="Dannebaum R.O."/>
            <person name="Kuo R.C."/>
            <person name="Labutti K."/>
            <person name="Haridas S."/>
            <person name="Kuo A."/>
            <person name="Salamov A."/>
            <person name="Ahrendt S.R."/>
            <person name="Lipzen A."/>
            <person name="Sullivan W."/>
            <person name="Andreopoulos W.B."/>
            <person name="Clum A."/>
            <person name="Lindquist E."/>
            <person name="Daum C."/>
            <person name="Ramamoorthy G.K."/>
            <person name="Gryganskyi A."/>
            <person name="Culley D."/>
            <person name="Magnuson J.K."/>
            <person name="James T.Y."/>
            <person name="O'Malley M.A."/>
            <person name="Stajich J.E."/>
            <person name="Spatafora J.W."/>
            <person name="Visel A."/>
            <person name="Grigoriev I.V."/>
        </authorList>
    </citation>
    <scope>NUCLEOTIDE SEQUENCE [LARGE SCALE GENOMIC DNA]</scope>
    <source>
        <strain evidence="1 2">ATCC 12442</strain>
    </source>
</reference>
<name>A0A1Y1VZT5_9FUNG</name>
<accession>A0A1Y1VZT5</accession>